<dbReference type="Pfam" id="PF20415">
    <property type="entry name" value="DUF6699"/>
    <property type="match status" value="1"/>
</dbReference>
<accession>A0AAD6Y0U1</accession>
<keyword evidence="3" id="KW-1185">Reference proteome</keyword>
<organism evidence="2 3">
    <name type="scientific">Mycena pura</name>
    <dbReference type="NCBI Taxonomy" id="153505"/>
    <lineage>
        <taxon>Eukaryota</taxon>
        <taxon>Fungi</taxon>
        <taxon>Dikarya</taxon>
        <taxon>Basidiomycota</taxon>
        <taxon>Agaricomycotina</taxon>
        <taxon>Agaricomycetes</taxon>
        <taxon>Agaricomycetidae</taxon>
        <taxon>Agaricales</taxon>
        <taxon>Marasmiineae</taxon>
        <taxon>Mycenaceae</taxon>
        <taxon>Mycena</taxon>
    </lineage>
</organism>
<evidence type="ECO:0000259" key="1">
    <source>
        <dbReference type="Pfam" id="PF20415"/>
    </source>
</evidence>
<evidence type="ECO:0000313" key="3">
    <source>
        <dbReference type="Proteomes" id="UP001219525"/>
    </source>
</evidence>
<reference evidence="2" key="1">
    <citation type="submission" date="2023-03" db="EMBL/GenBank/DDBJ databases">
        <title>Massive genome expansion in bonnet fungi (Mycena s.s.) driven by repeated elements and novel gene families across ecological guilds.</title>
        <authorList>
            <consortium name="Lawrence Berkeley National Laboratory"/>
            <person name="Harder C.B."/>
            <person name="Miyauchi S."/>
            <person name="Viragh M."/>
            <person name="Kuo A."/>
            <person name="Thoen E."/>
            <person name="Andreopoulos B."/>
            <person name="Lu D."/>
            <person name="Skrede I."/>
            <person name="Drula E."/>
            <person name="Henrissat B."/>
            <person name="Morin E."/>
            <person name="Kohler A."/>
            <person name="Barry K."/>
            <person name="LaButti K."/>
            <person name="Morin E."/>
            <person name="Salamov A."/>
            <person name="Lipzen A."/>
            <person name="Mereny Z."/>
            <person name="Hegedus B."/>
            <person name="Baldrian P."/>
            <person name="Stursova M."/>
            <person name="Weitz H."/>
            <person name="Taylor A."/>
            <person name="Grigoriev I.V."/>
            <person name="Nagy L.G."/>
            <person name="Martin F."/>
            <person name="Kauserud H."/>
        </authorList>
    </citation>
    <scope>NUCLEOTIDE SEQUENCE</scope>
    <source>
        <strain evidence="2">9144</strain>
    </source>
</reference>
<name>A0AAD6Y0U1_9AGAR</name>
<dbReference type="AlphaFoldDB" id="A0AAD6Y0U1"/>
<protein>
    <recommendedName>
        <fullName evidence="1">DUF6699 domain-containing protein</fullName>
    </recommendedName>
</protein>
<evidence type="ECO:0000313" key="2">
    <source>
        <dbReference type="EMBL" id="KAJ7191426.1"/>
    </source>
</evidence>
<gene>
    <name evidence="2" type="ORF">GGX14DRAFT_579005</name>
</gene>
<feature type="domain" description="DUF6699" evidence="1">
    <location>
        <begin position="30"/>
        <end position="160"/>
    </location>
</feature>
<dbReference type="EMBL" id="JARJCW010000133">
    <property type="protein sequence ID" value="KAJ7191426.1"/>
    <property type="molecule type" value="Genomic_DNA"/>
</dbReference>
<proteinExistence type="predicted"/>
<sequence>MALQVTPSLYIHPSLTPAYALRPQLDFSFPSATFRGNPQLTETLLDTPACTPPQNVVVVRIASGRYKTRIEIRHSEPWGGAVTVGDVLTQIQHLLRQYDTDIKSIPPEAAPYAARRVATVNGFCAGVSARTQQARIRTEHEGGPRIVDRLLGHTLFAGLTAMFGKPNHWQLELAIPERYAA</sequence>
<dbReference type="Proteomes" id="UP001219525">
    <property type="component" value="Unassembled WGS sequence"/>
</dbReference>
<comment type="caution">
    <text evidence="2">The sequence shown here is derived from an EMBL/GenBank/DDBJ whole genome shotgun (WGS) entry which is preliminary data.</text>
</comment>
<dbReference type="InterPro" id="IPR046522">
    <property type="entry name" value="DUF6699"/>
</dbReference>